<dbReference type="AlphaFoldDB" id="A0A1Z4JDA1"/>
<dbReference type="EMBL" id="AP018203">
    <property type="protein sequence ID" value="BAY54643.1"/>
    <property type="molecule type" value="Genomic_DNA"/>
</dbReference>
<dbReference type="SUPFAM" id="SSF46689">
    <property type="entry name" value="Homeodomain-like"/>
    <property type="match status" value="2"/>
</dbReference>
<dbReference type="GO" id="GO:0043565">
    <property type="term" value="F:sequence-specific DNA binding"/>
    <property type="evidence" value="ECO:0007669"/>
    <property type="project" value="InterPro"/>
</dbReference>
<dbReference type="InterPro" id="IPR009057">
    <property type="entry name" value="Homeodomain-like_sf"/>
</dbReference>
<name>A0A1Z4JDA1_LEPBY</name>
<dbReference type="GO" id="GO:0003700">
    <property type="term" value="F:DNA-binding transcription factor activity"/>
    <property type="evidence" value="ECO:0007669"/>
    <property type="project" value="InterPro"/>
</dbReference>
<keyword evidence="1" id="KW-0805">Transcription regulation</keyword>
<dbReference type="PROSITE" id="PS01124">
    <property type="entry name" value="HTH_ARAC_FAMILY_2"/>
    <property type="match status" value="1"/>
</dbReference>
<proteinExistence type="predicted"/>
<protein>
    <submittedName>
        <fullName evidence="5">Transcriptional regulator</fullName>
    </submittedName>
</protein>
<dbReference type="Pfam" id="PF12833">
    <property type="entry name" value="HTH_18"/>
    <property type="match status" value="1"/>
</dbReference>
<dbReference type="PANTHER" id="PTHR47893">
    <property type="entry name" value="REGULATORY PROTEIN PCHR"/>
    <property type="match status" value="1"/>
</dbReference>
<organism evidence="5 6">
    <name type="scientific">Leptolyngbya boryana NIES-2135</name>
    <dbReference type="NCBI Taxonomy" id="1973484"/>
    <lineage>
        <taxon>Bacteria</taxon>
        <taxon>Bacillati</taxon>
        <taxon>Cyanobacteriota</taxon>
        <taxon>Cyanophyceae</taxon>
        <taxon>Leptolyngbyales</taxon>
        <taxon>Leptolyngbyaceae</taxon>
        <taxon>Leptolyngbya group</taxon>
        <taxon>Leptolyngbya</taxon>
    </lineage>
</organism>
<sequence length="323" mass="36760">MPLLISADDVPLISPTTRELSLDNPECGRVYRWDSNLCEGLNLLVDDYQLVEDLVVEYSASDRSAEPELELSFCLLGMNRNEGIRAGQNFLSISWDVFDGSMMRWKGGDRILKFDLHFSLTFLQRLVEEDFGLLPIDLVQVLQEPSDREFWQMGKTTPEMQTTLRQILDCPYQGVTRKMYLEAKAIELIAMRLATLGEPLKPIPQAPLKSDEIDRIYWARDILLEQLSDPPSLLELARQVGLNDYKLKSGFRSCFGTTVLGYLQAERMKLARSLLIDSAMRVKDVAEVLGYCKASQFSDVFKRHFGSTPKVYQQQCGVVSLAR</sequence>
<evidence type="ECO:0000256" key="2">
    <source>
        <dbReference type="ARBA" id="ARBA00023125"/>
    </source>
</evidence>
<reference evidence="5 6" key="1">
    <citation type="submission" date="2017-06" db="EMBL/GenBank/DDBJ databases">
        <title>Genome sequencing of cyanobaciteial culture collection at National Institute for Environmental Studies (NIES).</title>
        <authorList>
            <person name="Hirose Y."/>
            <person name="Shimura Y."/>
            <person name="Fujisawa T."/>
            <person name="Nakamura Y."/>
            <person name="Kawachi M."/>
        </authorList>
    </citation>
    <scope>NUCLEOTIDE SEQUENCE [LARGE SCALE GENOMIC DNA]</scope>
    <source>
        <strain evidence="5 6">NIES-2135</strain>
    </source>
</reference>
<dbReference type="PROSITE" id="PS00041">
    <property type="entry name" value="HTH_ARAC_FAMILY_1"/>
    <property type="match status" value="1"/>
</dbReference>
<dbReference type="InterPro" id="IPR018062">
    <property type="entry name" value="HTH_AraC-typ_CS"/>
</dbReference>
<dbReference type="InterPro" id="IPR020449">
    <property type="entry name" value="Tscrpt_reg_AraC-type_HTH"/>
</dbReference>
<feature type="domain" description="HTH araC/xylS-type" evidence="4">
    <location>
        <begin position="217"/>
        <end position="315"/>
    </location>
</feature>
<dbReference type="SMART" id="SM00342">
    <property type="entry name" value="HTH_ARAC"/>
    <property type="match status" value="1"/>
</dbReference>
<keyword evidence="2" id="KW-0238">DNA-binding</keyword>
<dbReference type="Proteomes" id="UP000217895">
    <property type="component" value="Chromosome"/>
</dbReference>
<evidence type="ECO:0000256" key="3">
    <source>
        <dbReference type="ARBA" id="ARBA00023163"/>
    </source>
</evidence>
<evidence type="ECO:0000313" key="6">
    <source>
        <dbReference type="Proteomes" id="UP000217895"/>
    </source>
</evidence>
<dbReference type="PANTHER" id="PTHR47893:SF1">
    <property type="entry name" value="REGULATORY PROTEIN PCHR"/>
    <property type="match status" value="1"/>
</dbReference>
<dbReference type="PRINTS" id="PR00032">
    <property type="entry name" value="HTHARAC"/>
</dbReference>
<dbReference type="InterPro" id="IPR053142">
    <property type="entry name" value="PchR_regulatory_protein"/>
</dbReference>
<evidence type="ECO:0000259" key="4">
    <source>
        <dbReference type="PROSITE" id="PS01124"/>
    </source>
</evidence>
<evidence type="ECO:0000313" key="5">
    <source>
        <dbReference type="EMBL" id="BAY54643.1"/>
    </source>
</evidence>
<dbReference type="Gene3D" id="1.10.10.60">
    <property type="entry name" value="Homeodomain-like"/>
    <property type="match status" value="2"/>
</dbReference>
<accession>A0A1Z4JDA1</accession>
<gene>
    <name evidence="5" type="ORF">NIES2135_14610</name>
</gene>
<keyword evidence="6" id="KW-1185">Reference proteome</keyword>
<dbReference type="InterPro" id="IPR018060">
    <property type="entry name" value="HTH_AraC"/>
</dbReference>
<evidence type="ECO:0000256" key="1">
    <source>
        <dbReference type="ARBA" id="ARBA00023015"/>
    </source>
</evidence>
<keyword evidence="3" id="KW-0804">Transcription</keyword>